<evidence type="ECO:0000259" key="3">
    <source>
        <dbReference type="Pfam" id="PF03443"/>
    </source>
</evidence>
<comment type="caution">
    <text evidence="4">The sequence shown here is derived from an EMBL/GenBank/DDBJ whole genome shotgun (WGS) entry which is preliminary data.</text>
</comment>
<dbReference type="CDD" id="cd21175">
    <property type="entry name" value="LPMO_AA9"/>
    <property type="match status" value="1"/>
</dbReference>
<name>A0A9P3US13_LYOSH</name>
<comment type="catalytic activity">
    <reaction evidence="2">
        <text>[(1-&gt;4)-beta-D-glucosyl]n+m + reduced acceptor + O2 = 4-dehydro-beta-D-glucosyl-[(1-&gt;4)-beta-D-glucosyl]n-1 + [(1-&gt;4)-beta-D-glucosyl]m + acceptor + H2O.</text>
        <dbReference type="EC" id="1.14.99.56"/>
    </reaction>
</comment>
<proteinExistence type="predicted"/>
<protein>
    <recommendedName>
        <fullName evidence="2">AA9 family lytic polysaccharide monooxygenase</fullName>
        <ecNumber evidence="2">1.14.99.56</ecNumber>
    </recommendedName>
    <alternativeName>
        <fullName evidence="2">Endo-beta-1,4-glucanase</fullName>
    </alternativeName>
    <alternativeName>
        <fullName evidence="2">Glycosyl hydrolase 61 family protein</fullName>
    </alternativeName>
</protein>
<sequence length="288" mass="30506">MKTRNNRLIISPTDVEQTSLGIPNISAEIFCDTEESGNWSAKMIYSSLAVLTSFLVSQAAAHGGVTSYVIGGTTYQGWQPYNTSPTGQTSIERPYSSYNPILSVTDSTFSCNDNGQASGAQLSATVAAGTAITAKWSQWTHAQGPVMVYMAKCSGSCTSNNSNNLQWFKIAETGLISGNLPNGVWGTGQVMQTLSYTATIPAALAAGEYLIRHELLALHQANTPQFYPECAQLIVTGGGGKTPSGSYLVKFPGAYSMSDPGVNINIYTAEAANTTTYKVPGPPVWNGQ</sequence>
<keyword evidence="1 2" id="KW-1015">Disulfide bond</keyword>
<evidence type="ECO:0000256" key="2">
    <source>
        <dbReference type="RuleBase" id="RU368122"/>
    </source>
</evidence>
<reference evidence="4" key="1">
    <citation type="submission" date="2022-07" db="EMBL/GenBank/DDBJ databases">
        <title>The genome of Lyophyllum shimeji provides insight into the initial evolution of ectomycorrhizal fungal genome.</title>
        <authorList>
            <person name="Kobayashi Y."/>
            <person name="Shibata T."/>
            <person name="Hirakawa H."/>
            <person name="Shigenobu S."/>
            <person name="Nishiyama T."/>
            <person name="Yamada A."/>
            <person name="Hasebe M."/>
            <person name="Kawaguchi M."/>
        </authorList>
    </citation>
    <scope>NUCLEOTIDE SEQUENCE</scope>
    <source>
        <strain evidence="4">AT787</strain>
    </source>
</reference>
<dbReference type="PANTHER" id="PTHR33353">
    <property type="entry name" value="PUTATIVE (AFU_ORTHOLOGUE AFUA_1G12560)-RELATED"/>
    <property type="match status" value="1"/>
</dbReference>
<dbReference type="GO" id="GO:0030245">
    <property type="term" value="P:cellulose catabolic process"/>
    <property type="evidence" value="ECO:0007669"/>
    <property type="project" value="UniProtKB-UniRule"/>
</dbReference>
<keyword evidence="2" id="KW-0964">Secreted</keyword>
<comment type="subcellular location">
    <subcellularLocation>
        <location evidence="2">Secreted</location>
    </subcellularLocation>
</comment>
<dbReference type="InterPro" id="IPR049892">
    <property type="entry name" value="AA9"/>
</dbReference>
<gene>
    <name evidence="4" type="ORF">LshimejAT787_0805920</name>
</gene>
<comment type="function">
    <text evidence="2">Lytic polysaccharide monooxygenase (LMPO) that depolymerizes crystalline and amorphous polysaccharides via the oxidation of scissile alpha- or beta-(1-4)-glycosidic bonds, yielding C1 and/or C4 oxidation products. Catalysis by LPMOs requires the reduction of the active-site copper from Cu(II) to Cu(I) by a reducing agent and H(2)O(2) or O(2) as a cosubstrate.</text>
</comment>
<dbReference type="EMBL" id="BRPK01000008">
    <property type="protein sequence ID" value="GLB40721.1"/>
    <property type="molecule type" value="Genomic_DNA"/>
</dbReference>
<dbReference type="PANTHER" id="PTHR33353:SF19">
    <property type="entry name" value="GLYCOSYLHYDROLASE FAMILY 61-8 PROTEIN"/>
    <property type="match status" value="1"/>
</dbReference>
<comment type="domain">
    <text evidence="2">Has a modular structure: an endo-beta-1,4-glucanase catalytic module at the N-terminus, a linker rich in serines and threonines, and a C-terminal carbohydrate-binding module (CBM).</text>
</comment>
<dbReference type="Gene3D" id="2.70.50.70">
    <property type="match status" value="1"/>
</dbReference>
<keyword evidence="2" id="KW-0119">Carbohydrate metabolism</keyword>
<dbReference type="GO" id="GO:0030248">
    <property type="term" value="F:cellulose binding"/>
    <property type="evidence" value="ECO:0007669"/>
    <property type="project" value="UniProtKB-UniRule"/>
</dbReference>
<keyword evidence="2" id="KW-0136">Cellulose degradation</keyword>
<keyword evidence="2" id="KW-0624">Polysaccharide degradation</keyword>
<dbReference type="GO" id="GO:0005576">
    <property type="term" value="C:extracellular region"/>
    <property type="evidence" value="ECO:0007669"/>
    <property type="project" value="UniProtKB-SubCell"/>
</dbReference>
<evidence type="ECO:0000313" key="4">
    <source>
        <dbReference type="EMBL" id="GLB40721.1"/>
    </source>
</evidence>
<dbReference type="Pfam" id="PF03443">
    <property type="entry name" value="AA9"/>
    <property type="match status" value="1"/>
</dbReference>
<accession>A0A9P3US13</accession>
<keyword evidence="4" id="KW-0378">Hydrolase</keyword>
<keyword evidence="5" id="KW-1185">Reference proteome</keyword>
<dbReference type="EC" id="1.14.99.56" evidence="2"/>
<dbReference type="OrthoDB" id="4849160at2759"/>
<dbReference type="GO" id="GO:0008810">
    <property type="term" value="F:cellulase activity"/>
    <property type="evidence" value="ECO:0007669"/>
    <property type="project" value="UniProtKB-UniRule"/>
</dbReference>
<dbReference type="AlphaFoldDB" id="A0A9P3US13"/>
<evidence type="ECO:0000313" key="5">
    <source>
        <dbReference type="Proteomes" id="UP001063166"/>
    </source>
</evidence>
<dbReference type="InterPro" id="IPR005103">
    <property type="entry name" value="AA9_LPMO"/>
</dbReference>
<organism evidence="4 5">
    <name type="scientific">Lyophyllum shimeji</name>
    <name type="common">Hon-shimeji</name>
    <name type="synonym">Tricholoma shimeji</name>
    <dbReference type="NCBI Taxonomy" id="47721"/>
    <lineage>
        <taxon>Eukaryota</taxon>
        <taxon>Fungi</taxon>
        <taxon>Dikarya</taxon>
        <taxon>Basidiomycota</taxon>
        <taxon>Agaricomycotina</taxon>
        <taxon>Agaricomycetes</taxon>
        <taxon>Agaricomycetidae</taxon>
        <taxon>Agaricales</taxon>
        <taxon>Tricholomatineae</taxon>
        <taxon>Lyophyllaceae</taxon>
        <taxon>Lyophyllum</taxon>
    </lineage>
</organism>
<evidence type="ECO:0000256" key="1">
    <source>
        <dbReference type="ARBA" id="ARBA00023157"/>
    </source>
</evidence>
<dbReference type="Proteomes" id="UP001063166">
    <property type="component" value="Unassembled WGS sequence"/>
</dbReference>
<feature type="domain" description="Auxiliary Activity family 9 catalytic" evidence="3">
    <location>
        <begin position="62"/>
        <end position="277"/>
    </location>
</feature>